<feature type="non-terminal residue" evidence="5">
    <location>
        <position position="204"/>
    </location>
</feature>
<sequence>MLGDFTYSKQSISSTGVRWKCSRQVSRKCNAYVVVDGHGRILKMNDKHMHEPFRFIRTSKKRLLAMLNGFTYFRHYALKSGVRWQCTKHYSQNCNSYLIVDTGGTILRLNENHTHAPSNYLCNKDVKFITTLGGRKLALFNGYTYFKHVKLATGVRWTCSSHSSKKCRGALILDEGGSVIRSNPLHTHEPSHYHCLRDGVYYKL</sequence>
<evidence type="ECO:0000313" key="6">
    <source>
        <dbReference type="Proteomes" id="UP000837857"/>
    </source>
</evidence>
<keyword evidence="1" id="KW-0479">Metal-binding</keyword>
<feature type="domain" description="FLYWCH-type" evidence="4">
    <location>
        <begin position="2"/>
        <end position="50"/>
    </location>
</feature>
<dbReference type="EMBL" id="OW152824">
    <property type="protein sequence ID" value="CAH2040218.1"/>
    <property type="molecule type" value="Genomic_DNA"/>
</dbReference>
<feature type="domain" description="FLYWCH-type" evidence="4">
    <location>
        <begin position="55"/>
        <end position="115"/>
    </location>
</feature>
<evidence type="ECO:0000313" key="5">
    <source>
        <dbReference type="EMBL" id="CAH2040218.1"/>
    </source>
</evidence>
<feature type="domain" description="FLYWCH-type" evidence="4">
    <location>
        <begin position="128"/>
        <end position="188"/>
    </location>
</feature>
<evidence type="ECO:0000259" key="4">
    <source>
        <dbReference type="Pfam" id="PF04500"/>
    </source>
</evidence>
<name>A0ABN8HUS2_9NEOP</name>
<dbReference type="Gene3D" id="2.20.25.240">
    <property type="match status" value="3"/>
</dbReference>
<dbReference type="Pfam" id="PF04500">
    <property type="entry name" value="FLYWCH"/>
    <property type="match status" value="3"/>
</dbReference>
<evidence type="ECO:0000256" key="2">
    <source>
        <dbReference type="ARBA" id="ARBA00022771"/>
    </source>
</evidence>
<keyword evidence="3" id="KW-0862">Zinc</keyword>
<reference evidence="5" key="1">
    <citation type="submission" date="2022-03" db="EMBL/GenBank/DDBJ databases">
        <authorList>
            <person name="Martin H S."/>
        </authorList>
    </citation>
    <scope>NUCLEOTIDE SEQUENCE</scope>
</reference>
<keyword evidence="6" id="KW-1185">Reference proteome</keyword>
<evidence type="ECO:0000256" key="3">
    <source>
        <dbReference type="ARBA" id="ARBA00022833"/>
    </source>
</evidence>
<proteinExistence type="predicted"/>
<dbReference type="Proteomes" id="UP000837857">
    <property type="component" value="Chromosome 12"/>
</dbReference>
<dbReference type="InterPro" id="IPR007588">
    <property type="entry name" value="Znf_FLYWCH"/>
</dbReference>
<protein>
    <recommendedName>
        <fullName evidence="4">FLYWCH-type domain-containing protein</fullName>
    </recommendedName>
</protein>
<organism evidence="5 6">
    <name type="scientific">Iphiclides podalirius</name>
    <name type="common">scarce swallowtail</name>
    <dbReference type="NCBI Taxonomy" id="110791"/>
    <lineage>
        <taxon>Eukaryota</taxon>
        <taxon>Metazoa</taxon>
        <taxon>Ecdysozoa</taxon>
        <taxon>Arthropoda</taxon>
        <taxon>Hexapoda</taxon>
        <taxon>Insecta</taxon>
        <taxon>Pterygota</taxon>
        <taxon>Neoptera</taxon>
        <taxon>Endopterygota</taxon>
        <taxon>Lepidoptera</taxon>
        <taxon>Glossata</taxon>
        <taxon>Ditrysia</taxon>
        <taxon>Papilionoidea</taxon>
        <taxon>Papilionidae</taxon>
        <taxon>Papilioninae</taxon>
        <taxon>Iphiclides</taxon>
    </lineage>
</organism>
<evidence type="ECO:0000256" key="1">
    <source>
        <dbReference type="ARBA" id="ARBA00022723"/>
    </source>
</evidence>
<keyword evidence="2" id="KW-0863">Zinc-finger</keyword>
<gene>
    <name evidence="5" type="ORF">IPOD504_LOCUS2384</name>
</gene>
<accession>A0ABN8HUS2</accession>